<evidence type="ECO:0000313" key="2">
    <source>
        <dbReference type="Proteomes" id="UP001268683"/>
    </source>
</evidence>
<dbReference type="Gene3D" id="1.10.790.20">
    <property type="entry name" value="Domain of unknown function DUF1476"/>
    <property type="match status" value="1"/>
</dbReference>
<dbReference type="InterPro" id="IPR038293">
    <property type="entry name" value="ATPase_inh_sub_z_sf"/>
</dbReference>
<keyword evidence="2" id="KW-1185">Reference proteome</keyword>
<dbReference type="Pfam" id="PF07345">
    <property type="entry name" value="ATPaseInh_sub_z"/>
    <property type="match status" value="1"/>
</dbReference>
<reference evidence="1" key="1">
    <citation type="submission" date="2023-04" db="EMBL/GenBank/DDBJ databases">
        <title>Complete genome sequence of Temperatibacter marinus.</title>
        <authorList>
            <person name="Rong J.-C."/>
            <person name="Yi M.-L."/>
            <person name="Zhao Q."/>
        </authorList>
    </citation>
    <scope>NUCLEOTIDE SEQUENCE</scope>
    <source>
        <strain evidence="1">NBRC 110045</strain>
    </source>
</reference>
<sequence length="107" mass="12229">MTTFDAREKAFEDKFAHDQEMLFKAEARRNKLAGEWAGRKLGKSGDDLETYIKSVIIADLEEAGHDDVKRKIHADFVTNSLDISEHRIDKKLTDLLTEAKHQIMNGL</sequence>
<dbReference type="Proteomes" id="UP001268683">
    <property type="component" value="Chromosome"/>
</dbReference>
<dbReference type="KEGG" id="tmk:QGN29_11710"/>
<dbReference type="InterPro" id="IPR009945">
    <property type="entry name" value="ATPase_inh_sub_z"/>
</dbReference>
<dbReference type="RefSeq" id="WP_310798052.1">
    <property type="nucleotide sequence ID" value="NZ_CP123872.1"/>
</dbReference>
<evidence type="ECO:0000313" key="1">
    <source>
        <dbReference type="EMBL" id="WND02217.1"/>
    </source>
</evidence>
<protein>
    <submittedName>
        <fullName evidence="1">DUF1476 domain-containing protein</fullName>
    </submittedName>
</protein>
<proteinExistence type="predicted"/>
<dbReference type="PIRSF" id="PIRSF031780">
    <property type="entry name" value="UCP031780"/>
    <property type="match status" value="1"/>
</dbReference>
<dbReference type="AlphaFoldDB" id="A0AA52EGQ6"/>
<name>A0AA52EGQ6_9PROT</name>
<gene>
    <name evidence="1" type="ORF">QGN29_11710</name>
</gene>
<organism evidence="1 2">
    <name type="scientific">Temperatibacter marinus</name>
    <dbReference type="NCBI Taxonomy" id="1456591"/>
    <lineage>
        <taxon>Bacteria</taxon>
        <taxon>Pseudomonadati</taxon>
        <taxon>Pseudomonadota</taxon>
        <taxon>Alphaproteobacteria</taxon>
        <taxon>Kordiimonadales</taxon>
        <taxon>Temperatibacteraceae</taxon>
        <taxon>Temperatibacter</taxon>
    </lineage>
</organism>
<accession>A0AA52EGQ6</accession>
<dbReference type="EMBL" id="CP123872">
    <property type="protein sequence ID" value="WND02217.1"/>
    <property type="molecule type" value="Genomic_DNA"/>
</dbReference>